<keyword evidence="2" id="KW-1185">Reference proteome</keyword>
<proteinExistence type="predicted"/>
<evidence type="ECO:0000313" key="1">
    <source>
        <dbReference type="EMBL" id="WZE71296.1"/>
    </source>
</evidence>
<evidence type="ECO:0000313" key="2">
    <source>
        <dbReference type="Proteomes" id="UP001465447"/>
    </source>
</evidence>
<dbReference type="EMBL" id="CP124591">
    <property type="protein sequence ID" value="WZE71296.1"/>
    <property type="molecule type" value="Genomic_DNA"/>
</dbReference>
<organism evidence="1 2">
    <name type="scientific">Macrococcus psychrotolerans</name>
    <dbReference type="NCBI Taxonomy" id="3039389"/>
    <lineage>
        <taxon>Bacteria</taxon>
        <taxon>Bacillati</taxon>
        <taxon>Bacillota</taxon>
        <taxon>Bacilli</taxon>
        <taxon>Bacillales</taxon>
        <taxon>Staphylococcaceae</taxon>
        <taxon>Macrococcus</taxon>
    </lineage>
</organism>
<dbReference type="InterPro" id="IPR036264">
    <property type="entry name" value="Bact_exopeptidase_dim_dom"/>
</dbReference>
<dbReference type="KEGG" id="mpsh:QA539_02045"/>
<protein>
    <submittedName>
        <fullName evidence="1">Uncharacterized protein</fullName>
    </submittedName>
</protein>
<sequence length="156" mass="17846">MQFLLLHHRLYRFEAQVDESAALVIKFQISLSQHHHIHASGILDNLDEAYGIHFSPFVDQGKIGIHEEETYVGSSTFDIVIQDKVVLKGTTRYLDEPSKDIAYAAIKNQVEGLEKTFGGKVNLDYHFNYPCSITTMKITYVSNISIRRLSFVKDLR</sequence>
<dbReference type="SUPFAM" id="SSF55031">
    <property type="entry name" value="Bacterial exopeptidase dimerisation domain"/>
    <property type="match status" value="1"/>
</dbReference>
<name>A0AAU6RM92_9STAP</name>
<dbReference type="Gene3D" id="3.40.630.10">
    <property type="entry name" value="Zn peptidases"/>
    <property type="match status" value="2"/>
</dbReference>
<dbReference type="Gene3D" id="3.30.70.360">
    <property type="match status" value="2"/>
</dbReference>
<dbReference type="Proteomes" id="UP001465447">
    <property type="component" value="Chromosome"/>
</dbReference>
<accession>A0AAU6RM92</accession>
<reference evidence="1 2" key="1">
    <citation type="submission" date="2023-04" db="EMBL/GenBank/DDBJ databases">
        <title>Macrococci isolated from food, foodproducing animals, and human clinical materials.</title>
        <authorList>
            <person name="Maslanova I."/>
            <person name="Svec P."/>
            <person name="Sedlacek I."/>
            <person name="Novakova D."/>
            <person name="Keller J.E."/>
            <person name="Schwendener S."/>
            <person name="Finstrlova A."/>
            <person name="Botka T."/>
            <person name="Kovarovic V."/>
            <person name="Petras P."/>
            <person name="Perreten V."/>
            <person name="Pantucek R."/>
        </authorList>
    </citation>
    <scope>NUCLEOTIDE SEQUENCE [LARGE SCALE GENOMIC DNA]</scope>
    <source>
        <strain evidence="1 2">CCM 8659</strain>
    </source>
</reference>
<gene>
    <name evidence="1" type="ORF">QA539_02045</name>
</gene>
<dbReference type="AlphaFoldDB" id="A0AAU6RM92"/>